<protein>
    <recommendedName>
        <fullName evidence="4">Reverse transcriptase domain-containing protein</fullName>
    </recommendedName>
</protein>
<dbReference type="Proteomes" id="UP000324800">
    <property type="component" value="Unassembled WGS sequence"/>
</dbReference>
<evidence type="ECO:0000256" key="1">
    <source>
        <dbReference type="SAM" id="MobiDB-lite"/>
    </source>
</evidence>
<organism evidence="2 3">
    <name type="scientific">Streblomastix strix</name>
    <dbReference type="NCBI Taxonomy" id="222440"/>
    <lineage>
        <taxon>Eukaryota</taxon>
        <taxon>Metamonada</taxon>
        <taxon>Preaxostyla</taxon>
        <taxon>Oxymonadida</taxon>
        <taxon>Streblomastigidae</taxon>
        <taxon>Streblomastix</taxon>
    </lineage>
</organism>
<reference evidence="2 3" key="1">
    <citation type="submission" date="2019-03" db="EMBL/GenBank/DDBJ databases">
        <title>Single cell metagenomics reveals metabolic interactions within the superorganism composed of flagellate Streblomastix strix and complex community of Bacteroidetes bacteria on its surface.</title>
        <authorList>
            <person name="Treitli S.C."/>
            <person name="Kolisko M."/>
            <person name="Husnik F."/>
            <person name="Keeling P."/>
            <person name="Hampl V."/>
        </authorList>
    </citation>
    <scope>NUCLEOTIDE SEQUENCE [LARGE SCALE GENOMIC DNA]</scope>
    <source>
        <strain evidence="2">ST1C</strain>
    </source>
</reference>
<dbReference type="AlphaFoldDB" id="A0A5J4PQS3"/>
<evidence type="ECO:0008006" key="4">
    <source>
        <dbReference type="Google" id="ProtNLM"/>
    </source>
</evidence>
<dbReference type="InterPro" id="IPR043502">
    <property type="entry name" value="DNA/RNA_pol_sf"/>
</dbReference>
<comment type="caution">
    <text evidence="2">The sequence shown here is derived from an EMBL/GenBank/DDBJ whole genome shotgun (WGS) entry which is preliminary data.</text>
</comment>
<dbReference type="Gene3D" id="3.10.10.10">
    <property type="entry name" value="HIV Type 1 Reverse Transcriptase, subunit A, domain 1"/>
    <property type="match status" value="1"/>
</dbReference>
<accession>A0A5J4PQS3</accession>
<feature type="non-terminal residue" evidence="2">
    <location>
        <position position="160"/>
    </location>
</feature>
<feature type="compositionally biased region" description="Low complexity" evidence="1">
    <location>
        <begin position="104"/>
        <end position="125"/>
    </location>
</feature>
<evidence type="ECO:0000313" key="2">
    <source>
        <dbReference type="EMBL" id="KAA6311228.1"/>
    </source>
</evidence>
<name>A0A5J4PQS3_9EUKA</name>
<sequence length="160" mass="18435">MIIPFKGTQEEKKAYQEMLREELEDGIVMPIQQDQVKWRNHTFLIKKPNGTWRKILDASKLNKEKEQLGISDSDIEWQQVIGAIDNNNNLTPRSAQKQLQEMIQQSVSNQTTKQQQQTTGSNTQQRIISPLPRMISTGMNKDKPTIQSQLSVTPIQKPQH</sequence>
<feature type="compositionally biased region" description="Polar residues" evidence="1">
    <location>
        <begin position="145"/>
        <end position="160"/>
    </location>
</feature>
<gene>
    <name evidence="2" type="ORF">EZS28_056167</name>
</gene>
<proteinExistence type="predicted"/>
<evidence type="ECO:0000313" key="3">
    <source>
        <dbReference type="Proteomes" id="UP000324800"/>
    </source>
</evidence>
<feature type="region of interest" description="Disordered" evidence="1">
    <location>
        <begin position="96"/>
        <end position="160"/>
    </location>
</feature>
<dbReference type="EMBL" id="SNRW01049345">
    <property type="protein sequence ID" value="KAA6311228.1"/>
    <property type="molecule type" value="Genomic_DNA"/>
</dbReference>
<dbReference type="SUPFAM" id="SSF56672">
    <property type="entry name" value="DNA/RNA polymerases"/>
    <property type="match status" value="1"/>
</dbReference>